<dbReference type="Gene3D" id="3.30.559.30">
    <property type="entry name" value="Nonribosomal peptide synthetase, condensation domain"/>
    <property type="match status" value="7"/>
</dbReference>
<dbReference type="InterPro" id="IPR036736">
    <property type="entry name" value="ACP-like_sf"/>
</dbReference>
<dbReference type="InterPro" id="IPR001242">
    <property type="entry name" value="Condensation_dom"/>
</dbReference>
<dbReference type="InterPro" id="IPR029058">
    <property type="entry name" value="AB_hydrolase_fold"/>
</dbReference>
<dbReference type="PANTHER" id="PTHR45527">
    <property type="entry name" value="NONRIBOSOMAL PEPTIDE SYNTHETASE"/>
    <property type="match status" value="1"/>
</dbReference>
<dbReference type="NCBIfam" id="NF003417">
    <property type="entry name" value="PRK04813.1"/>
    <property type="match status" value="5"/>
</dbReference>
<comment type="caution">
    <text evidence="5">The sequence shown here is derived from an EMBL/GenBank/DDBJ whole genome shotgun (WGS) entry which is preliminary data.</text>
</comment>
<dbReference type="InterPro" id="IPR000873">
    <property type="entry name" value="AMP-dep_synth/lig_dom"/>
</dbReference>
<dbReference type="Proteomes" id="UP001212152">
    <property type="component" value="Unassembled WGS sequence"/>
</dbReference>
<dbReference type="GO" id="GO:0031177">
    <property type="term" value="F:phosphopantetheine binding"/>
    <property type="evidence" value="ECO:0007669"/>
    <property type="project" value="InterPro"/>
</dbReference>
<dbReference type="InterPro" id="IPR042099">
    <property type="entry name" value="ANL_N_sf"/>
</dbReference>
<dbReference type="Gene3D" id="3.30.559.10">
    <property type="entry name" value="Chloramphenicol acetyltransferase-like domain"/>
    <property type="match status" value="7"/>
</dbReference>
<dbReference type="SMART" id="SM00823">
    <property type="entry name" value="PKS_PP"/>
    <property type="match status" value="4"/>
</dbReference>
<dbReference type="InterPro" id="IPR006162">
    <property type="entry name" value="Ppantetheine_attach_site"/>
</dbReference>
<dbReference type="SUPFAM" id="SSF47336">
    <property type="entry name" value="ACP-like"/>
    <property type="match status" value="5"/>
</dbReference>
<feature type="domain" description="Carrier" evidence="4">
    <location>
        <begin position="1377"/>
        <end position="1453"/>
    </location>
</feature>
<dbReference type="Pfam" id="PF03959">
    <property type="entry name" value="FSH1"/>
    <property type="match status" value="1"/>
</dbReference>
<dbReference type="PROSITE" id="PS50075">
    <property type="entry name" value="CARRIER"/>
    <property type="match status" value="5"/>
</dbReference>
<dbReference type="CDD" id="cd05930">
    <property type="entry name" value="A_NRPS"/>
    <property type="match status" value="3"/>
</dbReference>
<keyword evidence="6" id="KW-1185">Reference proteome</keyword>
<proteinExistence type="predicted"/>
<dbReference type="InterPro" id="IPR010071">
    <property type="entry name" value="AA_adenyl_dom"/>
</dbReference>
<dbReference type="PROSITE" id="PS00455">
    <property type="entry name" value="AMP_BINDING"/>
    <property type="match status" value="2"/>
</dbReference>
<keyword evidence="2" id="KW-0597">Phosphoprotein</keyword>
<reference evidence="5" key="1">
    <citation type="submission" date="2020-05" db="EMBL/GenBank/DDBJ databases">
        <title>Phylogenomic resolution of chytrid fungi.</title>
        <authorList>
            <person name="Stajich J.E."/>
            <person name="Amses K."/>
            <person name="Simmons R."/>
            <person name="Seto K."/>
            <person name="Myers J."/>
            <person name="Bonds A."/>
            <person name="Quandt C.A."/>
            <person name="Barry K."/>
            <person name="Liu P."/>
            <person name="Grigoriev I."/>
            <person name="Longcore J.E."/>
            <person name="James T.Y."/>
        </authorList>
    </citation>
    <scope>NUCLEOTIDE SEQUENCE</scope>
    <source>
        <strain evidence="5">JEL0379</strain>
    </source>
</reference>
<dbReference type="Gene3D" id="3.40.50.1820">
    <property type="entry name" value="alpha/beta hydrolase"/>
    <property type="match status" value="1"/>
</dbReference>
<dbReference type="InterPro" id="IPR020806">
    <property type="entry name" value="PKS_PP-bd"/>
</dbReference>
<dbReference type="SUPFAM" id="SSF56801">
    <property type="entry name" value="Acetyl-CoA synthetase-like"/>
    <property type="match status" value="5"/>
</dbReference>
<dbReference type="GO" id="GO:0043041">
    <property type="term" value="P:amino acid activation for nonribosomal peptide biosynthetic process"/>
    <property type="evidence" value="ECO:0007669"/>
    <property type="project" value="TreeGrafter"/>
</dbReference>
<dbReference type="PANTHER" id="PTHR45527:SF1">
    <property type="entry name" value="FATTY ACID SYNTHASE"/>
    <property type="match status" value="1"/>
</dbReference>
<dbReference type="NCBIfam" id="TIGR01720">
    <property type="entry name" value="NRPS-para261"/>
    <property type="match status" value="1"/>
</dbReference>
<accession>A0AAD5TB47</accession>
<evidence type="ECO:0000313" key="6">
    <source>
        <dbReference type="Proteomes" id="UP001212152"/>
    </source>
</evidence>
<protein>
    <recommendedName>
        <fullName evidence="4">Carrier domain-containing protein</fullName>
    </recommendedName>
</protein>
<dbReference type="Pfam" id="PF00550">
    <property type="entry name" value="PP-binding"/>
    <property type="match status" value="5"/>
</dbReference>
<feature type="domain" description="Carrier" evidence="4">
    <location>
        <begin position="2845"/>
        <end position="2921"/>
    </location>
</feature>
<dbReference type="Gene3D" id="3.40.50.12780">
    <property type="entry name" value="N-terminal domain of ligase-like"/>
    <property type="match status" value="5"/>
</dbReference>
<gene>
    <name evidence="5" type="ORF">HDU87_001464</name>
</gene>
<dbReference type="Pfam" id="PF00668">
    <property type="entry name" value="Condensation"/>
    <property type="match status" value="7"/>
</dbReference>
<sequence>MQSWLLKPRDRLTPASLGDALQRLVDHHDMLRVRFDKGQSEGEWVQITERERVVDVVHVENATLAQLPQIIPELVQRLDMQSETMVCALIETEQGQRVFWAIHHLVVDLVSWRILMDDLAILLERPGSALEMKTTSFQEWADALTRWAPDFAPEKWQEHLNASPVNPFPAADGTPSESRVVVLRFDPELSDALDLGNSAYRTNNQELLLTAGLKAFSRSTGLNNMSVYLEGHGREVLDGFPFVDLTRTVGWFTTLYPVTLNLPASSDPASVLKATKETLRTVPEKGLSYGAIRHLADSTEANAKVRSHVLPWIRFNYLGRFQNLDRDEAMFVPDSSYSESDYAADEEQPHIDVNCSFDSTRALCVEIAFDASRFDASLVSEWGARWTEEVRDLAEHCRISSGGFTRSDFSLITSDGVLDEIARDHLPLLKLQPREVADVYPVSPLQAGFAVAMLRNPSDYILQSVFVIRGEFDEAAFKNAWATVASANAILRTVFASTSEGVFQLVRRDIKNEGFYPTMLNWEADVAEACQKQFLDEDRVRGFTLTDRIFNRHTLVRISKDEHRWIWTGHHITQDGFSRNLFLSDMVAAYEGKVLQARPDFKSHIASILSVDTLSTETFWREHFQPTEQTHEQPLPLPAPHGAQAETDVAEMRYLEIKRNAPFSRDDLQRFCTAHGVTISTLIRAVWAVVVRQYHQTNDIVFGSVVSGREGDIEDVDRIMGVFINTVAVRVVFTAGETFSSLLQRLHEFHIKSMPHSHASLVDVKRWANRSSEGLALFDTLIEYQNFGAPAEEEVSALKLEPVDFYEMTEYPLSMSFMAHGTLEMTAAYDRLAVSEDVVGYALANFQNVLETVLSSLDVDALPVSQISAMAKEEAVILHGYTRGKEEPIEYVHLHGGVEKHAAAPQTANLVAVRFGDDLLTYRDLDNRGNAVARAVLEYGVQRSELVALFVSRSLEMCVGIVGVLKAGAAYVPIDSGFPADRVQYIIEETRAKVVLTTAKDLALLPQDIRTSCQIVLLDGFTYEPVTDEQTMPLNLDIKGSDLAYAIFTSGTTGKPKGVLLDHSGPVNNILVHPQTKASKIGMTVGQFMAVSFDALIHEYGCAWFTGATLVLREENMFDTLPKINSICFTPTGLLQADPSQYPNLRHMIVSGEACPETLLERWGHQTEFYSDYGPTECSITSTCSDPLRVGDPISIGRPLGNTTAYVLDAKLQPVPIGVRGQLYLGGAGVARGYLNRPELTAEKFVADPFLGGDSKMYATGDSARFVSGGNLVFEGRQDDQVKIKGYRVEPNEIQLAVRAFPEVTDAVVLARNNMLHCFVTPEDVDKEAIRAYLISKLPHYMIPSTITTLAIFETNANGKVDKSKLKVVDTSTAITRPSTAKQTLMAQMMAKVLNVDVETIGMSSSFFALGGDSISCMSLVTACKRVGLGITVGDVFKNPTLAALAAAAKTLAGAEEHKQSMRLPVTGKVALTPIQHAFFAENRAVVSHYNQSFLLKNSRHIEFENLKTASRQLLDHHAMLRATYEKTADGTWAQSVPSTQRDARVTHVLVKNDAEREDAIRRLSGSLNIESGDVFVACLFEMNGQQSLFLAAHHLVVDLVSFRIIFEHLEMLLTGNDLPQKTTSFQEWAAAMEQLAPSLDPTPWLPLTATADTGKQFFACEHPQRVPSARVLTTALSGEVSAALDNSNIPYRTNIQDLVCAALAVSFAELSGCSQLPVLMERHGRESWDPSLDVTGTVGWFTATHPVLLAAEIPADVGAAIFAAKTSIRSVSNALSWGIIRHVAPSTPDNAHIKQKAEPVIAVNYLGRFHSTESGAFFQAIPSTDDWNEDSVQSDAIEVNCYFDADSSLTLHISFDSARFDERKLKAWSETWSDSMKSIVSHCEKSNGRLFSADYPSIEASVVVEIEELINSTLELAPKDVEDVFPATPMQTDFLYALASDPQAFVSQTVYDLEGEFDPARFKQALYEVAVANTTLRTAFVITGDAKVYQVVTGAPQPLVLPTLTWDENSCAQDLMSLLEAQNQRGFTVRDRSMLRIVIARVASTSRYHIVWMAHHSILDGLSINLLMDDIWSVYTGALPQTRPSTKLHAEALQKDLATGETFWKQVVEQLPSSAPLSFKDVKQQAPSYKVLERTINVVPSALVHKHSASNVTISAVLLVAWAAVLRHYQRVDDVAFGTVMSGREGDIDDIERMMGNLIFTVPVRLHLDDQMTLTDALLQARDFNAKAMTHPVSSRSLRQWAGADATTTLFTSLLSIRLSGSSDKDVRSNLGFSIHEKAHSENAGLPLALTISPERESFALDISYDENLLNVSELTRVIDKFDETLRSMAQSTLISIGELDHLSSEDQEFLDAVSSNANSSGTSTFACIHHAFEMQARVRPETPAVEHYGRALTYGELNQKADQLAQVLRAKGAAKRNVGLLIERSIEMVIGLLAILKAGAACVPLDLAFPAEHVKYVFAEASCNIVLTMRGAKHHVLDAHEHVIFIDDLESVAAEVFGQLEQVGQANDVAFIVFTSGSSGKPKGVELLHGGMSRLFDEPLKTKHIVPGYRFAHTLSVAFDGSLGELLFALTQGATTVLREEDLFKTLRTVDILHTTPSGLRQLSRDDIPNVKLLFVGAEPLPPSLAAKWCSEVTLINLYGPTETSLYATGKQITPGTDVTIGKPVANTSIYVLDSNGKQVPRGICGEIFIGGTGVAKGYLNLPDLTKEKFVPDPFRGGSARMYASGDIARWLESGELEYSRRIENSFVKLKGYRVEVQAVTRALEQHAGVTGAAAWIKDGVLLGAVTPASIDGDKAIATTATLLPAYAVPERVLTLDEMPMTRNGKIDMKALEAMDTAEDGHEPRTPDDVAMASVWAQVLKKEVAVFGCQTSFFSVGGDSMSAIRLVHAAKAAGFKFSVQDLFKIRKLGPLVEHCARSRESAARQATVARPLTTPAQLAHLEEHAYNEAGLAKQQVEDVYPCSPMATSMLLQLMKDSSKYVVNLVWEVPGTVDVSALEMAWTEVIKKHQVLRSRFLVGSQAVFQVVLKEPEPFSIKLTNVASLDDPKLDLILQQELSVGFLHDNILFRINVFSAPSAYRFCLTIHHAYYDGFSAQILLEDLKSSLGGHGLGDAMSLRPYFEYVHQRDSVASASYWQQVMDGVTPSKPLSCATRLDGVPTDTHFAFKTDASHIRAFCQLADTTAPILVKAVWGLVYGYYQDTADVLFGEVVSGRDVPVENVLGMTGLFINTLPVRTRIGDHMPLRSLLIDLATKYSSAIPYSQFSLAEIAKVIKHDATAPLVHTALVFQNIEGAEASSSDADWKRVPTSASGDTNEFEMQLSFSYGDNGEGLSVDIEAAASIEPSDIQRMMEAFDGILSQIVTDPAASLDREVKSFSVLTRQTEQDLLRLGAGETKSAPFSLLHHGLEHHAMLTPNAIALEHDDLSMTYAQLDAQANRCAHALRAAGVTPRTLVPYVLRRSIESIVGFFAILKAGGVYIPIDSEFPAERINNILDVARGPVLLCMKSTLRAVEPLETEDRKILVIEDLLAAAPELCGKLPDEIVPRDLCVGVFTSGTTGKPKMVRLKHAGIVNLVTIAPGSFDVGPNQRIGHICAVGFDVAIGEIQTGICNGGTVVIRGQDLQATLRKVDVLFTTPTGILSCSPDDYPNLKTIFVTGEMCPPSLKDTWAGRVRFFNGGSPTELSITTHIGLMDPQTPVHIGPVLPNVYSMILNKDRKLVPFGCVGELYTGGVGLSDGYHGLPELTAEKYVPNPYGPGLLFRTGDGARLRADGTFEHLGRLDNNSFVKHLGYRIELSEITHALCSFPGVRGAVALTKDRKLIAYVMPESVDIEGARKHIATKLPAYMQPSVIIPLAVFPMTTNGKVDKGRLSMSTLPDDTPAPRNSVETRLRRLFATVLNLDENVIGIHSSYFSLGGDSLNAIALVTQGRRSNLIFSVSQLFNSPTVAALALLVEDRSEAEKAPLQVMTNAADRFSLVKSAELLWEIERTYLSEIQLPFTEVEDIYPCLPLQEGFLTAMQRDRESYVGQSIFEGNGDIEIATLRDAWAAVAAKNPILRTSFVSTSRGTYQVVRKTGVCPFPEKWIVVEPAELSRVEKELLLADKRKGFTFADSAFTRFQLLKVAGTDRYRFIWTIFHGLEDALSLQNMLVDWINACRGKTVGDRLPIKTHVEFILGLDEERTRTFWKAQLEGLKSMPSNIFQSPSADSVSALSASTNTPAVLTATYAELSRLSKDLNVTLSTVLRAAWALTLKHFMRTDHVAFGSIVSGRDCGYAGAESILGPMINTIAVAVAVPDSASFQNVVQALHQFQAASIEHVHAPVWNVKKWCGLRSGDNLFNTIFNVRNFEVTDFEELEAEDGKFSPRMLEAEENTDVPVAVALDKVDNTMELLVTYNTKLTSNSDIGRMIEKFDETLSAVVANGAVAPLPIRHLNSVRVAEEKLLCSFETGSHVESRFVGVHTGFWEHVEAQPHSVAVEEGDLSLTYLRLSERVRILQNALLTQTSTKGPLNVALFMPRSLHFVSSILAVMQTGFTYVPIDPALPSSRIEYMLRDAQCAVVLTTASLVSALPQAYREMSLEVDTWTSDDMATVSSSQSSPDDVAFITYTSGSTGNPKGVKILQRGLLRLLDEPLKTQHVTPGVRCASFMSIGFDAAQFEVLLALTRGATLVLKGVDPMVTIRNVDVLHITPTGLAHLDPASFPNLRVVFVGSEPLPFQLARQWSPKVKLINLYGPTECSCFATGKLISAEVASPADITVGKPLNATRVYVLDDLLDRVPIGIAGQIYIGGNAVGGGYLGLDDQNASKFVQDPFSSGKIYATGDKGCFTASGELRVLGRLDDMRKIKGYRVELSEVELALQASSEVSGAVALVKNDTLICFVTPATVDVASLRGMAIKTLPHYAVPTAIHAVAEFPVNANGKACRKTLALLKIENLTNEMRTPAQDRLAAIWASVLKTDAAEFSPTSSFFEHGGDSISVLPMVNAAKVAGFSFTTAEAFSTPTLSSLALKTVESQVAHAVTDAEHNVPALALDHLDVLKANGIKTASVESMYRALPLQEGMFSMMLMGKTKYVVHRNFTVNESVSTDQLQEACHKLTRLHGILRTTFVQTDQGLFQVVQHASPTDGMILLKVSSDTEMEERVKEVNGQVFDPKRPLNRLTLVQNESGYGGTLIFSLHHSLYDGQSLEIMMNDFATLLSGDVPETPVPFNNYVAYTQTIDEQDSKAFWRAALGDLDQESSTAVTLSGGDPALKGSFGQHTRVSSLSPQEWESLRRACKSTFAMTCRSIWSVVLQSYTRKDFVTFGEVLSGRDLPVDGIQGMVGLLMQTVPVRLRMNADSTFSEHISTVQKNHGSILPHAHVGLTKIGSWAGSQTLFNCLFAFQTAGGLEEDTQELISERRVSDDVDNVGQYPLTVQFRKLATGMSINLMFDRAYLNNDNAVALLEAVDRIGREILERGPSVTTLERLVSNAVAHDTLSAFERGLEVTEPLLLHAGFEAQASIRPDAIAVEMSGDTITYGELDNRANAFAHVLRSRGVKPGVNVGLLFTRSIEMVIMILAVLKAGGAYVPVSPEFPVDRISRIFTIANCALVASMKELASLLPKAFEDVNLWIEDAKRTGLTHAEKAKPEELATPDDVCCSVFTSGSTNAPKGVVIKHGGPARLSRDQHGTMQMAPGRRLSQNANIAFDGCIWELFAALSTGGTLVLRSGDILEFFKTVDTIYISPTGLGHLDPAVYQNLKRIYVGSEPLPPRIVEQWAKRAELYNAYGPTEASVIVCAQRLYGTANEPITVGTPIVGSNFYVLDEKLQKVPLGVTGELFISGPCVTGGYIGLERETRERYLPNPFTSGSDTVMYRTGDQVRFMPDGKLKIEGRLDHQVKLRGYRVELPSVEDAMQQFADVKQAVAVVKNSILVGYVTPANVDISALRDVVAALLPSFMVPSVFVALESLPTSENNKADRKKLAAREIVIETVSAASPEETTIIEMFGRALNLDSTTFGATTSFFELGGDSISAMKLVSLMTRTTGKTVTLPMLYRHQTPSALSLALYGPANAPAEKALAPVRQSVELPPKYQRKRIVCLHGSHTSAEIMKLQLQSVRTNLKEEVDFIFLEGSVKTKRSPASNVYDGPYCKWWNVRNTRTTEVARALAGVVADLDRLGPVDGLLGFSQGATVVEMLDRLASQGVIDKTWNFSVLIGAADLRSVFCKRKYAAPLSVPLQCRSLHVWGRNDELGSDRMMRMAGRYASSARSDLVHDQGHIIPGAANFVEKFCQSLRSLWMAT</sequence>
<dbReference type="GO" id="GO:0044550">
    <property type="term" value="P:secondary metabolite biosynthetic process"/>
    <property type="evidence" value="ECO:0007669"/>
    <property type="project" value="TreeGrafter"/>
</dbReference>
<dbReference type="GO" id="GO:0005737">
    <property type="term" value="C:cytoplasm"/>
    <property type="evidence" value="ECO:0007669"/>
    <property type="project" value="TreeGrafter"/>
</dbReference>
<evidence type="ECO:0000256" key="3">
    <source>
        <dbReference type="ARBA" id="ARBA00022598"/>
    </source>
</evidence>
<dbReference type="GO" id="GO:0016874">
    <property type="term" value="F:ligase activity"/>
    <property type="evidence" value="ECO:0007669"/>
    <property type="project" value="UniProtKB-KW"/>
</dbReference>
<evidence type="ECO:0000259" key="4">
    <source>
        <dbReference type="PROSITE" id="PS50075"/>
    </source>
</evidence>
<feature type="domain" description="Carrier" evidence="4">
    <location>
        <begin position="3882"/>
        <end position="3958"/>
    </location>
</feature>
<dbReference type="SUPFAM" id="SSF52777">
    <property type="entry name" value="CoA-dependent acyltransferases"/>
    <property type="match status" value="14"/>
</dbReference>
<dbReference type="Gene3D" id="1.10.1200.10">
    <property type="entry name" value="ACP-like"/>
    <property type="match status" value="5"/>
</dbReference>
<name>A0AAD5TB47_9FUNG</name>
<dbReference type="InterPro" id="IPR005645">
    <property type="entry name" value="FSH-like_dom"/>
</dbReference>
<feature type="domain" description="Carrier" evidence="4">
    <location>
        <begin position="4936"/>
        <end position="5012"/>
    </location>
</feature>
<dbReference type="PROSITE" id="PS00012">
    <property type="entry name" value="PHOSPHOPANTETHEINE"/>
    <property type="match status" value="2"/>
</dbReference>
<dbReference type="InterPro" id="IPR009081">
    <property type="entry name" value="PP-bd_ACP"/>
</dbReference>
<dbReference type="InterPro" id="IPR010060">
    <property type="entry name" value="NRPS_synth"/>
</dbReference>
<evidence type="ECO:0000313" key="5">
    <source>
        <dbReference type="EMBL" id="KAJ3167771.1"/>
    </source>
</evidence>
<dbReference type="EMBL" id="JADGJQ010000133">
    <property type="protein sequence ID" value="KAJ3167771.1"/>
    <property type="molecule type" value="Genomic_DNA"/>
</dbReference>
<evidence type="ECO:0000256" key="2">
    <source>
        <dbReference type="ARBA" id="ARBA00022553"/>
    </source>
</evidence>
<dbReference type="Gene3D" id="3.30.300.30">
    <property type="match status" value="5"/>
</dbReference>
<dbReference type="InterPro" id="IPR045851">
    <property type="entry name" value="AMP-bd_C_sf"/>
</dbReference>
<evidence type="ECO:0000256" key="1">
    <source>
        <dbReference type="ARBA" id="ARBA00022450"/>
    </source>
</evidence>
<organism evidence="5 6">
    <name type="scientific">Geranomyces variabilis</name>
    <dbReference type="NCBI Taxonomy" id="109894"/>
    <lineage>
        <taxon>Eukaryota</taxon>
        <taxon>Fungi</taxon>
        <taxon>Fungi incertae sedis</taxon>
        <taxon>Chytridiomycota</taxon>
        <taxon>Chytridiomycota incertae sedis</taxon>
        <taxon>Chytridiomycetes</taxon>
        <taxon>Spizellomycetales</taxon>
        <taxon>Powellomycetaceae</taxon>
        <taxon>Geranomyces</taxon>
    </lineage>
</organism>
<keyword evidence="1" id="KW-0596">Phosphopantetheine</keyword>
<feature type="domain" description="Carrier" evidence="4">
    <location>
        <begin position="5969"/>
        <end position="6046"/>
    </location>
</feature>
<dbReference type="FunFam" id="3.40.50.980:FF:000001">
    <property type="entry name" value="Non-ribosomal peptide synthetase"/>
    <property type="match status" value="1"/>
</dbReference>
<dbReference type="Pfam" id="PF00501">
    <property type="entry name" value="AMP-binding"/>
    <property type="match status" value="5"/>
</dbReference>
<dbReference type="NCBIfam" id="TIGR01733">
    <property type="entry name" value="AA-adenyl-dom"/>
    <property type="match status" value="3"/>
</dbReference>
<keyword evidence="3" id="KW-0436">Ligase</keyword>
<dbReference type="InterPro" id="IPR023213">
    <property type="entry name" value="CAT-like_dom_sf"/>
</dbReference>
<dbReference type="InterPro" id="IPR020845">
    <property type="entry name" value="AMP-binding_CS"/>
</dbReference>